<keyword evidence="3" id="KW-1185">Reference proteome</keyword>
<dbReference type="OrthoDB" id="2995911at2759"/>
<evidence type="ECO:0000313" key="2">
    <source>
        <dbReference type="EMBL" id="KAF5313923.1"/>
    </source>
</evidence>
<organism evidence="2 3">
    <name type="scientific">Psilocybe cf. subviscida</name>
    <dbReference type="NCBI Taxonomy" id="2480587"/>
    <lineage>
        <taxon>Eukaryota</taxon>
        <taxon>Fungi</taxon>
        <taxon>Dikarya</taxon>
        <taxon>Basidiomycota</taxon>
        <taxon>Agaricomycotina</taxon>
        <taxon>Agaricomycetes</taxon>
        <taxon>Agaricomycetidae</taxon>
        <taxon>Agaricales</taxon>
        <taxon>Agaricineae</taxon>
        <taxon>Strophariaceae</taxon>
        <taxon>Psilocybe</taxon>
    </lineage>
</organism>
<feature type="region of interest" description="Disordered" evidence="1">
    <location>
        <begin position="156"/>
        <end position="187"/>
    </location>
</feature>
<evidence type="ECO:0000313" key="3">
    <source>
        <dbReference type="Proteomes" id="UP000567179"/>
    </source>
</evidence>
<name>A0A8H5AZS9_9AGAR</name>
<evidence type="ECO:0000256" key="1">
    <source>
        <dbReference type="SAM" id="MobiDB-lite"/>
    </source>
</evidence>
<proteinExistence type="predicted"/>
<dbReference type="Proteomes" id="UP000567179">
    <property type="component" value="Unassembled WGS sequence"/>
</dbReference>
<dbReference type="AlphaFoldDB" id="A0A8H5AZS9"/>
<protein>
    <submittedName>
        <fullName evidence="2">Uncharacterized protein</fullName>
    </submittedName>
</protein>
<reference evidence="2 3" key="1">
    <citation type="journal article" date="2020" name="ISME J.">
        <title>Uncovering the hidden diversity of litter-decomposition mechanisms in mushroom-forming fungi.</title>
        <authorList>
            <person name="Floudas D."/>
            <person name="Bentzer J."/>
            <person name="Ahren D."/>
            <person name="Johansson T."/>
            <person name="Persson P."/>
            <person name="Tunlid A."/>
        </authorList>
    </citation>
    <scope>NUCLEOTIDE SEQUENCE [LARGE SCALE GENOMIC DNA]</scope>
    <source>
        <strain evidence="2 3">CBS 101986</strain>
    </source>
</reference>
<accession>A0A8H5AZS9</accession>
<gene>
    <name evidence="2" type="ORF">D9619_013082</name>
</gene>
<comment type="caution">
    <text evidence="2">The sequence shown here is derived from an EMBL/GenBank/DDBJ whole genome shotgun (WGS) entry which is preliminary data.</text>
</comment>
<dbReference type="EMBL" id="JAACJJ010000046">
    <property type="protein sequence ID" value="KAF5313923.1"/>
    <property type="molecule type" value="Genomic_DNA"/>
</dbReference>
<sequence length="445" mass="49962">MYKGLPIFADLPVQISTNFPLTRPLTMSDLLLLHGLTITPPKLPYDILRTLLQAAARADSCTATNLAVLSRTIQPWIEEIIYCDVILSRQSTANAFLRTLNTAKSKYPGFFANSVKSLFICPDVDPLDVVTILSTCRGVVNLSYWPLKHTTSGGVSRVRNAPMHDPWDTRTPGRASPPRLSPPLVHRRQHKHQKLSKFASTVATHNIHHLSPRKLSLLVDETHPIQCFQPTFDVPFFHNVSHLTVVNKWEEWSSWAGHAISEMAMPHLTHVKFDMSVGQAPPEDSRTRWRNTVTDGWSSAASEDSCSSIRSRASTAEEEAQSAWARKINRVARALTDVLNNCRGLEICVLVLRFDSSPARTARQISRLVSAMTSENRLSGFPHLDNQDESSGFDPRLVFAWEKEPFRYSHAHSAHELMIWRAAEAVAKAQSYMSGYTVLNCDYLV</sequence>